<protein>
    <submittedName>
        <fullName evidence="2">Putative radical SAM enzyme (TIGR03279 family)</fullName>
    </submittedName>
</protein>
<dbReference type="InterPro" id="IPR036034">
    <property type="entry name" value="PDZ_sf"/>
</dbReference>
<dbReference type="SUPFAM" id="SSF50156">
    <property type="entry name" value="PDZ domain-like"/>
    <property type="match status" value="1"/>
</dbReference>
<keyword evidence="3" id="KW-1185">Reference proteome</keyword>
<dbReference type="STRING" id="1469948.GCA_000732725_03457"/>
<evidence type="ECO:0000313" key="3">
    <source>
        <dbReference type="Proteomes" id="UP000295718"/>
    </source>
</evidence>
<dbReference type="EMBL" id="SLUO01000016">
    <property type="protein sequence ID" value="TCL55262.1"/>
    <property type="molecule type" value="Genomic_DNA"/>
</dbReference>
<reference evidence="2 3" key="1">
    <citation type="submission" date="2019-03" db="EMBL/GenBank/DDBJ databases">
        <title>Genomic Encyclopedia of Type Strains, Phase IV (KMG-IV): sequencing the most valuable type-strain genomes for metagenomic binning, comparative biology and taxonomic classification.</title>
        <authorList>
            <person name="Goeker M."/>
        </authorList>
    </citation>
    <scope>NUCLEOTIDE SEQUENCE [LARGE SCALE GENOMIC DNA]</scope>
    <source>
        <strain evidence="2 3">DSM 100556</strain>
    </source>
</reference>
<accession>A0A4V2QB69</accession>
<gene>
    <name evidence="2" type="ORF">EDD76_116102</name>
</gene>
<evidence type="ECO:0000313" key="2">
    <source>
        <dbReference type="EMBL" id="TCL55262.1"/>
    </source>
</evidence>
<evidence type="ECO:0000259" key="1">
    <source>
        <dbReference type="PROSITE" id="PS50106"/>
    </source>
</evidence>
<comment type="caution">
    <text evidence="2">The sequence shown here is derived from an EMBL/GenBank/DDBJ whole genome shotgun (WGS) entry which is preliminary data.</text>
</comment>
<sequence length="491" mass="57371">MKIGTCRFSLERKIHLSRRKNQGHLIKEIYPDSIAEEMGIEVGDILLAINNEEIEDVFDYRYLIKDEYIEVLIKKQDDEEWLLEIEKDYDDDLGIEFDNSLMSDYRSCSNKCIFCFIDQMPPGMRETLYFKDDDSRLSFLQGNYITLTNMQQKDIERIIRLHLDPINISVQTTNPELRCKMLHNRFAGDKLKYLDMLFEGHIEMNGQIVLCKHVNDGRELERSIEDLSKYLPFMRSVSVVPAGITKYRKDLASLELFDKKEAGEVIDMIESRQKEFYEEYGLHFIHASDEWYITAERDFPEEERYDGYIQLENGVGMMRAFIDEFDEALELLKESLECKKIKNNISRTLTMATGKLTYPTIKNFAAQITELFPQIKINVCCIRNDFFGETITVSGLITGQDLIKQLRERKDNGECLGDELLIPSNMLRMGEQVFLDDITVSDVEKELEMKIVALETGGKEFIDGVINDDYLMSRDNENFVYIKAFKQKDEE</sequence>
<dbReference type="InterPro" id="IPR058240">
    <property type="entry name" value="rSAM_sf"/>
</dbReference>
<dbReference type="InterPro" id="IPR007549">
    <property type="entry name" value="DUF512"/>
</dbReference>
<dbReference type="InterPro" id="IPR041489">
    <property type="entry name" value="PDZ_6"/>
</dbReference>
<proteinExistence type="predicted"/>
<name>A0A4V2QB69_9FIRM</name>
<dbReference type="AlphaFoldDB" id="A0A4V2QB69"/>
<dbReference type="Pfam" id="PF17820">
    <property type="entry name" value="PDZ_6"/>
    <property type="match status" value="1"/>
</dbReference>
<dbReference type="Pfam" id="PF04459">
    <property type="entry name" value="DUF512"/>
    <property type="match status" value="1"/>
</dbReference>
<dbReference type="InterPro" id="IPR045375">
    <property type="entry name" value="Put_radical_SAM-like_N"/>
</dbReference>
<dbReference type="InterPro" id="IPR001478">
    <property type="entry name" value="PDZ"/>
</dbReference>
<dbReference type="Pfam" id="PF19238">
    <property type="entry name" value="Radical_SAM_2"/>
    <property type="match status" value="1"/>
</dbReference>
<dbReference type="PROSITE" id="PS50106">
    <property type="entry name" value="PDZ"/>
    <property type="match status" value="1"/>
</dbReference>
<dbReference type="SUPFAM" id="SSF102114">
    <property type="entry name" value="Radical SAM enzymes"/>
    <property type="match status" value="1"/>
</dbReference>
<dbReference type="Proteomes" id="UP000295718">
    <property type="component" value="Unassembled WGS sequence"/>
</dbReference>
<organism evidence="2 3">
    <name type="scientific">Kineothrix alysoides</name>
    <dbReference type="NCBI Taxonomy" id="1469948"/>
    <lineage>
        <taxon>Bacteria</taxon>
        <taxon>Bacillati</taxon>
        <taxon>Bacillota</taxon>
        <taxon>Clostridia</taxon>
        <taxon>Lachnospirales</taxon>
        <taxon>Lachnospiraceae</taxon>
        <taxon>Kineothrix</taxon>
    </lineage>
</organism>
<dbReference type="Gene3D" id="2.30.42.10">
    <property type="match status" value="1"/>
</dbReference>
<feature type="domain" description="PDZ" evidence="1">
    <location>
        <begin position="23"/>
        <end position="57"/>
    </location>
</feature>
<dbReference type="SMART" id="SM00228">
    <property type="entry name" value="PDZ"/>
    <property type="match status" value="1"/>
</dbReference>